<dbReference type="PANTHER" id="PTHR13369:SF0">
    <property type="entry name" value="GLUTATHIONE S-TRANSFERASE C-TERMINAL DOMAIN-CONTAINING PROTEIN"/>
    <property type="match status" value="1"/>
</dbReference>
<name>A0A8W8L9N7_MAGGI</name>
<accession>A0A8W8L9N7</accession>
<sequence length="141" mass="15440">MSLTRTLVYISGRRNNAGTQILLPLPSAAVLFLIHYCDCNLFELVFVDEETTASECVSVSFAALLATKHTFTDKHSCPHRCDLPVVCDDPVIRSGLCSSLRCLIKKCHANNPKKNLHDLLGFRGGSLKACAEASNESMTLK</sequence>
<reference evidence="1" key="1">
    <citation type="submission" date="2022-08" db="UniProtKB">
        <authorList>
            <consortium name="EnsemblMetazoa"/>
        </authorList>
    </citation>
    <scope>IDENTIFICATION</scope>
    <source>
        <strain evidence="1">05x7-T-G4-1.051#20</strain>
    </source>
</reference>
<dbReference type="GO" id="GO:0005737">
    <property type="term" value="C:cytoplasm"/>
    <property type="evidence" value="ECO:0007669"/>
    <property type="project" value="TreeGrafter"/>
</dbReference>
<evidence type="ECO:0000313" key="1">
    <source>
        <dbReference type="EnsemblMetazoa" id="G26568.2:cds"/>
    </source>
</evidence>
<dbReference type="Proteomes" id="UP000005408">
    <property type="component" value="Unassembled WGS sequence"/>
</dbReference>
<dbReference type="EnsemblMetazoa" id="G26568.2">
    <property type="protein sequence ID" value="G26568.2:cds"/>
    <property type="gene ID" value="G26568"/>
</dbReference>
<dbReference type="PANTHER" id="PTHR13369">
    <property type="match status" value="1"/>
</dbReference>
<protein>
    <submittedName>
        <fullName evidence="1">Uncharacterized protein</fullName>
    </submittedName>
</protein>
<evidence type="ECO:0000313" key="2">
    <source>
        <dbReference type="Proteomes" id="UP000005408"/>
    </source>
</evidence>
<keyword evidence="2" id="KW-1185">Reference proteome</keyword>
<organism evidence="1 2">
    <name type="scientific">Magallana gigas</name>
    <name type="common">Pacific oyster</name>
    <name type="synonym">Crassostrea gigas</name>
    <dbReference type="NCBI Taxonomy" id="29159"/>
    <lineage>
        <taxon>Eukaryota</taxon>
        <taxon>Metazoa</taxon>
        <taxon>Spiralia</taxon>
        <taxon>Lophotrochozoa</taxon>
        <taxon>Mollusca</taxon>
        <taxon>Bivalvia</taxon>
        <taxon>Autobranchia</taxon>
        <taxon>Pteriomorphia</taxon>
        <taxon>Ostreida</taxon>
        <taxon>Ostreoidea</taxon>
        <taxon>Ostreidae</taxon>
        <taxon>Magallana</taxon>
    </lineage>
</organism>
<proteinExistence type="predicted"/>
<dbReference type="AlphaFoldDB" id="A0A8W8L9N7"/>